<dbReference type="GeneID" id="80019941"/>
<evidence type="ECO:0000313" key="2">
    <source>
        <dbReference type="Proteomes" id="UP000827768"/>
    </source>
</evidence>
<sequence length="95" mass="11221">MKIFWTKTDREELESLRLKLIESESRIKTLESQVLVSNRARATLVSENAGLERTVRHKTTTINNLMMYVSELGATDILREHKDYIYKMLYKMLVK</sequence>
<organism evidence="1 2">
    <name type="scientific">Microbacterium phage Pumpernickel</name>
    <dbReference type="NCBI Taxonomy" id="2885983"/>
    <lineage>
        <taxon>Viruses</taxon>
        <taxon>Duplodnaviria</taxon>
        <taxon>Heunggongvirae</taxon>
        <taxon>Uroviricota</taxon>
        <taxon>Caudoviricetes</taxon>
        <taxon>Pumpernickelvirus</taxon>
        <taxon>Pumpernickelvirus pumpernickel</taxon>
    </lineage>
</organism>
<reference evidence="1" key="1">
    <citation type="submission" date="2021-09" db="EMBL/GenBank/DDBJ databases">
        <authorList>
            <person name="Andersen S.H."/>
            <person name="Beall E.A."/>
            <person name="Cappelle B."/>
            <person name="Falteisek K.J."/>
            <person name="Fenske B.A."/>
            <person name="Gansluckner N.W."/>
            <person name="Gilbertson S.M."/>
            <person name="Krings K.J."/>
            <person name="Mobeck M."/>
            <person name="Odeku J.O."/>
            <person name="Poncelet M.E."/>
            <person name="Rohr J.R."/>
            <person name="Rolands L."/>
            <person name="Whipple C.D."/>
            <person name="Whipple E.M."/>
            <person name="Spring A.M."/>
            <person name="Klyczek K."/>
            <person name="Garlena R.A."/>
            <person name="Russell D.A."/>
            <person name="Pope W.H."/>
            <person name="Jacobs-Sera D."/>
            <person name="Hatfull G.F."/>
        </authorList>
    </citation>
    <scope>NUCLEOTIDE SEQUENCE</scope>
</reference>
<keyword evidence="2" id="KW-1185">Reference proteome</keyword>
<accession>A0AAE8Y7E3</accession>
<dbReference type="EMBL" id="OK040790">
    <property type="protein sequence ID" value="UDL16050.1"/>
    <property type="molecule type" value="Genomic_DNA"/>
</dbReference>
<name>A0AAE8Y7E3_9CAUD</name>
<evidence type="ECO:0000313" key="1">
    <source>
        <dbReference type="EMBL" id="UDL16050.1"/>
    </source>
</evidence>
<gene>
    <name evidence="1" type="primary">300</name>
    <name evidence="1" type="ORF">SEA_PUMPERNICKEL_300</name>
</gene>
<dbReference type="Proteomes" id="UP000827768">
    <property type="component" value="Segment"/>
</dbReference>
<dbReference type="KEGG" id="vg:80019941"/>
<dbReference type="RefSeq" id="YP_010755290.1">
    <property type="nucleotide sequence ID" value="NC_073468.1"/>
</dbReference>
<protein>
    <submittedName>
        <fullName evidence="1">Uncharacterized protein</fullName>
    </submittedName>
</protein>
<proteinExistence type="predicted"/>